<dbReference type="EMBL" id="JAGHQL010000039">
    <property type="protein sequence ID" value="KAH0543130.1"/>
    <property type="molecule type" value="Genomic_DNA"/>
</dbReference>
<sequence>MVRPKQEKGGKALPPLQPTSPIAEIGHSQSLRDDLPSTKGGKSLARSIQFTLGSPLQSSAQSRGTLESHAGITAANQLAPAPAVAKHTAATISTKPAKTKRVKGRGRGDIIGQADAISREKELAKSEHERLQKDMENVLRERDDARVEAERLQRTV</sequence>
<organism evidence="3 4">
    <name type="scientific">Glutinoglossum americanum</name>
    <dbReference type="NCBI Taxonomy" id="1670608"/>
    <lineage>
        <taxon>Eukaryota</taxon>
        <taxon>Fungi</taxon>
        <taxon>Dikarya</taxon>
        <taxon>Ascomycota</taxon>
        <taxon>Pezizomycotina</taxon>
        <taxon>Geoglossomycetes</taxon>
        <taxon>Geoglossales</taxon>
        <taxon>Geoglossaceae</taxon>
        <taxon>Glutinoglossum</taxon>
    </lineage>
</organism>
<feature type="region of interest" description="Disordered" evidence="2">
    <location>
        <begin position="86"/>
        <end position="110"/>
    </location>
</feature>
<keyword evidence="4" id="KW-1185">Reference proteome</keyword>
<evidence type="ECO:0000313" key="3">
    <source>
        <dbReference type="EMBL" id="KAH0543130.1"/>
    </source>
</evidence>
<comment type="caution">
    <text evidence="3">The sequence shown here is derived from an EMBL/GenBank/DDBJ whole genome shotgun (WGS) entry which is preliminary data.</text>
</comment>
<proteinExistence type="predicted"/>
<feature type="compositionally biased region" description="Polar residues" evidence="2">
    <location>
        <begin position="54"/>
        <end position="65"/>
    </location>
</feature>
<evidence type="ECO:0000256" key="1">
    <source>
        <dbReference type="SAM" id="Coils"/>
    </source>
</evidence>
<keyword evidence="1" id="KW-0175">Coiled coil</keyword>
<evidence type="ECO:0000313" key="4">
    <source>
        <dbReference type="Proteomes" id="UP000698800"/>
    </source>
</evidence>
<feature type="region of interest" description="Disordered" evidence="2">
    <location>
        <begin position="54"/>
        <end position="73"/>
    </location>
</feature>
<reference evidence="3" key="1">
    <citation type="submission" date="2021-03" db="EMBL/GenBank/DDBJ databases">
        <title>Comparative genomics and phylogenomic investigation of the class Geoglossomycetes provide insights into ecological specialization and systematics.</title>
        <authorList>
            <person name="Melie T."/>
            <person name="Pirro S."/>
            <person name="Miller A.N."/>
            <person name="Quandt A."/>
        </authorList>
    </citation>
    <scope>NUCLEOTIDE SEQUENCE</scope>
    <source>
        <strain evidence="3">GBOQ0MN5Z8</strain>
    </source>
</reference>
<feature type="region of interest" description="Disordered" evidence="2">
    <location>
        <begin position="1"/>
        <end position="42"/>
    </location>
</feature>
<protein>
    <submittedName>
        <fullName evidence="3">Uncharacterized protein</fullName>
    </submittedName>
</protein>
<gene>
    <name evidence="3" type="ORF">FGG08_002556</name>
</gene>
<dbReference type="AlphaFoldDB" id="A0A9P8I4M8"/>
<accession>A0A9P8I4M8</accession>
<feature type="compositionally biased region" description="Basic and acidic residues" evidence="2">
    <location>
        <begin position="1"/>
        <end position="10"/>
    </location>
</feature>
<dbReference type="Proteomes" id="UP000698800">
    <property type="component" value="Unassembled WGS sequence"/>
</dbReference>
<feature type="coiled-coil region" evidence="1">
    <location>
        <begin position="114"/>
        <end position="155"/>
    </location>
</feature>
<evidence type="ECO:0000256" key="2">
    <source>
        <dbReference type="SAM" id="MobiDB-lite"/>
    </source>
</evidence>
<name>A0A9P8I4M8_9PEZI</name>